<organism evidence="2 3">
    <name type="scientific">Propioniciclava tarda</name>
    <dbReference type="NCBI Taxonomy" id="433330"/>
    <lineage>
        <taxon>Bacteria</taxon>
        <taxon>Bacillati</taxon>
        <taxon>Actinomycetota</taxon>
        <taxon>Actinomycetes</taxon>
        <taxon>Propionibacteriales</taxon>
        <taxon>Propionibacteriaceae</taxon>
        <taxon>Propioniciclava</taxon>
    </lineage>
</organism>
<feature type="region of interest" description="Disordered" evidence="1">
    <location>
        <begin position="66"/>
        <end position="86"/>
    </location>
</feature>
<evidence type="ECO:0000313" key="3">
    <source>
        <dbReference type="Proteomes" id="UP000291933"/>
    </source>
</evidence>
<evidence type="ECO:0000313" key="2">
    <source>
        <dbReference type="EMBL" id="TBT94635.1"/>
    </source>
</evidence>
<name>A0A4Q9KKD3_PROTD</name>
<proteinExistence type="predicted"/>
<evidence type="ECO:0000256" key="1">
    <source>
        <dbReference type="SAM" id="MobiDB-lite"/>
    </source>
</evidence>
<dbReference type="Proteomes" id="UP000291933">
    <property type="component" value="Unassembled WGS sequence"/>
</dbReference>
<protein>
    <submittedName>
        <fullName evidence="2">Uncharacterized protein</fullName>
    </submittedName>
</protein>
<keyword evidence="3" id="KW-1185">Reference proteome</keyword>
<dbReference type="EMBL" id="SDMR01000011">
    <property type="protein sequence ID" value="TBT94635.1"/>
    <property type="molecule type" value="Genomic_DNA"/>
</dbReference>
<dbReference type="AlphaFoldDB" id="A0A4Q9KKD3"/>
<reference evidence="2 3" key="1">
    <citation type="submission" date="2019-01" db="EMBL/GenBank/DDBJ databases">
        <title>Lactibacter flavus gen. nov., sp. nov., a novel bacterium of the family Propionibacteriaceae isolated from raw milk and dairy products.</title>
        <authorList>
            <person name="Huptas C."/>
            <person name="Wenning M."/>
            <person name="Breitenwieser F."/>
            <person name="Doll E."/>
            <person name="Von Neubeck M."/>
            <person name="Busse H.-J."/>
            <person name="Scherer S."/>
        </authorList>
    </citation>
    <scope>NUCLEOTIDE SEQUENCE [LARGE SCALE GENOMIC DNA]</scope>
    <source>
        <strain evidence="2 3">DSM 22130</strain>
    </source>
</reference>
<accession>A0A4Q9KKD3</accession>
<gene>
    <name evidence="2" type="ORF">ET996_09555</name>
</gene>
<comment type="caution">
    <text evidence="2">The sequence shown here is derived from an EMBL/GenBank/DDBJ whole genome shotgun (WGS) entry which is preliminary data.</text>
</comment>
<sequence length="86" mass="8697">MGLGEPRLDRRHRAVRGGRDVALVDHVGLQPAVRLADRRRLGEVRRIEVGRGSLVALVLVLGGSVGAAGAGSGARAGRGAGAGRGA</sequence>